<comment type="caution">
    <text evidence="1">The sequence shown here is derived from an EMBL/GenBank/DDBJ whole genome shotgun (WGS) entry which is preliminary data.</text>
</comment>
<dbReference type="EMBL" id="CABVMM010000002">
    <property type="protein sequence ID" value="VVU99206.1"/>
    <property type="molecule type" value="Genomic_DNA"/>
</dbReference>
<dbReference type="Proteomes" id="UP000356253">
    <property type="component" value="Unassembled WGS sequence"/>
</dbReference>
<accession>A0AC61Y402</accession>
<evidence type="ECO:0000313" key="1">
    <source>
        <dbReference type="EMBL" id="VVU99206.1"/>
    </source>
</evidence>
<gene>
    <name evidence="1" type="ORF">FVB9532_00458</name>
</gene>
<name>A0AC61Y402_9FLAO</name>
<sequence length="549" mass="60085">MALTLKTPGVYIEEKSAFPNAVVGVETAVPAFIGYTEIADFKGQSLLQKPVRIESLKQYEQMFGKGPQTKYDLTKLGDASDKKDDGKAGDDTASQEPDLKIDGEGYTIAVNNNSDFLLYNSLKFFYQNGGGTCFIIAVGTYGNQTVAPDFNKSPFEDGIKRLEKETEPTMLVIPDATLLDADNCYSLQQQMLMHCGEQQNRVAILDVYNGDHGLEDPDYNPVDEFRNQVASDYLSYGAAYYPYVHTTITESNEITYQNLSDSGLTTLKGIINAYVDKLNPGQQKTIQDFVSQMDATPQADAGDDSKPEDPKKKGNAKPADDSKNLSAPPADPNTINSVLSIAIPNYKMVMDTILQKKNLLPPSGGIAGVYTSVDNQDGVWKAPANVAMSSVISPAVLIDHNQQQDLNAPILGKAICAIRPFVGLGNLVWGARTLDANSMDWRYINVRRTMIMLEQSIKFACKAYVFEPNVKSTWVSVKAMISNFLINMWKQGALAGAVPADAFSVQIGLGTTMTAEDILEGKMIVEVKVAISRPAEFIVISFEQEMQKS</sequence>
<keyword evidence="2" id="KW-1185">Reference proteome</keyword>
<reference evidence="1" key="1">
    <citation type="submission" date="2019-09" db="EMBL/GenBank/DDBJ databases">
        <authorList>
            <person name="Rodrigo-Torres L."/>
            <person name="Arahal R. D."/>
            <person name="Lucena T."/>
        </authorList>
    </citation>
    <scope>NUCLEOTIDE SEQUENCE</scope>
    <source>
        <strain evidence="1">ISS653</strain>
    </source>
</reference>
<proteinExistence type="predicted"/>
<organism evidence="1 2">
    <name type="scientific">Mesonia oceanica</name>
    <dbReference type="NCBI Taxonomy" id="2687242"/>
    <lineage>
        <taxon>Bacteria</taxon>
        <taxon>Pseudomonadati</taxon>
        <taxon>Bacteroidota</taxon>
        <taxon>Flavobacteriia</taxon>
        <taxon>Flavobacteriales</taxon>
        <taxon>Flavobacteriaceae</taxon>
        <taxon>Mesonia</taxon>
    </lineage>
</organism>
<evidence type="ECO:0000313" key="2">
    <source>
        <dbReference type="Proteomes" id="UP000356253"/>
    </source>
</evidence>
<protein>
    <submittedName>
        <fullName evidence="1">Uncharacterized protein</fullName>
    </submittedName>
</protein>